<evidence type="ECO:0000313" key="10">
    <source>
        <dbReference type="EMBL" id="OAL31217.1"/>
    </source>
</evidence>
<dbReference type="InterPro" id="IPR029061">
    <property type="entry name" value="THDP-binding"/>
</dbReference>
<dbReference type="Pfam" id="PF00456">
    <property type="entry name" value="Transketolase_N"/>
    <property type="match status" value="1"/>
</dbReference>
<sequence length="689" mass="74150">MPSLTNGPSTTVNGSSAPSILTDDEQAVRDLRKFIIDICRQNGGGHGGSAIGMAPLGVALWRHTMRYNPKNADWFDRDRFVLSNGHAAMFIYTMLYVTGYPNMTLDELKLYGSAKAVDPETGIEVTTGPLGQGVANAVGLAIASKHLAATFNKPGYDIVRSRIYCTTGDGCLQEGVAQEAMALAGHLQLDNLVLCYDNNQVTCDGPLEWIVSEDTNAKMRAIGWNVIDVFTGDGSVDDIVSALKLARSTKGKPTFINIRTTIGYGTSTAGTFKSHHGTYTDEDAAIYASADVSTTHTLSEQTKAYLAGCEARGQTLEEDWNDLLVAYNKAYPTEAKLLSDRMNGKVDYESVLSSLQVPEVIQATRQFNGTVFNTLMSHIPHLIAGGADLWNSNQMGDQTSRIYSGGHPEGRVIRYGIREHAMASISNGLAAYSPGTIIPITATFFMFYLYAAPGVRMGALSHLKVIHVATHDSIGEGQNGPTHQPVELDSLYRAMPHLAYIRPSDAEEVIGAWSTALGPATKEMSVIISLARDPAIIAIPNTDRAKVARGGYVIVEQSDAVVTLISCGSELQFAVAAANQLTEQHGISTRVVSMPCISLFEAQPETYQNEVLGLTEHVVSVEAYVSSMWARFCTASVAMDGFGYSGAGTENFRRFGIDDIGIVKKGSSLIQRDDDPGLLSWPCVDLGGN</sequence>
<dbReference type="SUPFAM" id="SSF52518">
    <property type="entry name" value="Thiamin diphosphate-binding fold (THDP-binding)"/>
    <property type="match status" value="2"/>
</dbReference>
<dbReference type="PROSITE" id="PS00802">
    <property type="entry name" value="TRANSKETOLASE_2"/>
    <property type="match status" value="1"/>
</dbReference>
<gene>
    <name evidence="10" type="ORF">AYO20_08272</name>
</gene>
<evidence type="ECO:0000256" key="8">
    <source>
        <dbReference type="ARBA" id="ARBA00023052"/>
    </source>
</evidence>
<comment type="cofactor">
    <cofactor evidence="3">
        <name>thiamine diphosphate</name>
        <dbReference type="ChEBI" id="CHEBI:58937"/>
    </cofactor>
</comment>
<dbReference type="OrthoDB" id="10267175at2759"/>
<comment type="caution">
    <text evidence="10">The sequence shown here is derived from an EMBL/GenBank/DDBJ whole genome shotgun (WGS) entry which is preliminary data.</text>
</comment>
<dbReference type="GO" id="GO:0004802">
    <property type="term" value="F:transketolase activity"/>
    <property type="evidence" value="ECO:0007669"/>
    <property type="project" value="TreeGrafter"/>
</dbReference>
<comment type="cofactor">
    <cofactor evidence="2">
        <name>Mg(2+)</name>
        <dbReference type="ChEBI" id="CHEBI:18420"/>
    </cofactor>
</comment>
<dbReference type="GeneID" id="34591678"/>
<dbReference type="CDD" id="cd07033">
    <property type="entry name" value="TPP_PYR_DXS_TK_like"/>
    <property type="match status" value="1"/>
</dbReference>
<evidence type="ECO:0000256" key="3">
    <source>
        <dbReference type="ARBA" id="ARBA00001964"/>
    </source>
</evidence>
<evidence type="ECO:0000256" key="5">
    <source>
        <dbReference type="ARBA" id="ARBA00022679"/>
    </source>
</evidence>
<dbReference type="GO" id="GO:0005829">
    <property type="term" value="C:cytosol"/>
    <property type="evidence" value="ECO:0007669"/>
    <property type="project" value="TreeGrafter"/>
</dbReference>
<accession>A0A178CNY6</accession>
<dbReference type="AlphaFoldDB" id="A0A178CNY6"/>
<evidence type="ECO:0000256" key="6">
    <source>
        <dbReference type="ARBA" id="ARBA00022723"/>
    </source>
</evidence>
<dbReference type="SMART" id="SM00861">
    <property type="entry name" value="Transket_pyr"/>
    <property type="match status" value="1"/>
</dbReference>
<reference evidence="10 11" key="1">
    <citation type="submission" date="2016-03" db="EMBL/GenBank/DDBJ databases">
        <title>The draft genome sequence of Fonsecaea nubica causative agent of cutaneous subcutaneous infection in human host.</title>
        <authorList>
            <person name="Costa F."/>
            <person name="Sybren D.H."/>
            <person name="Raittz R.T."/>
            <person name="Weiss V.A."/>
            <person name="Leao A.C."/>
            <person name="Gomes R."/>
            <person name="De Souza E.M."/>
            <person name="Pedrosa F.O."/>
            <person name="Steffens M.B."/>
            <person name="Bombassaro A."/>
            <person name="Tadra-Sfeir M.Z."/>
            <person name="Moreno L.F."/>
            <person name="Najafzadeh M.J."/>
            <person name="Felipe M.S."/>
            <person name="Teixeira M."/>
            <person name="Sun J."/>
            <person name="Xi L."/>
            <person name="Castro M.A."/>
            <person name="Vicente V.A."/>
        </authorList>
    </citation>
    <scope>NUCLEOTIDE SEQUENCE [LARGE SCALE GENOMIC DNA]</scope>
    <source>
        <strain evidence="10 11">CBS 269.64</strain>
    </source>
</reference>
<dbReference type="Pfam" id="PF02779">
    <property type="entry name" value="Transket_pyr"/>
    <property type="match status" value="1"/>
</dbReference>
<dbReference type="PANTHER" id="PTHR43522">
    <property type="entry name" value="TRANSKETOLASE"/>
    <property type="match status" value="1"/>
</dbReference>
<dbReference type="CDD" id="cd02012">
    <property type="entry name" value="TPP_TK"/>
    <property type="match status" value="1"/>
</dbReference>
<dbReference type="GO" id="GO:0005634">
    <property type="term" value="C:nucleus"/>
    <property type="evidence" value="ECO:0007669"/>
    <property type="project" value="TreeGrafter"/>
</dbReference>
<dbReference type="SUPFAM" id="SSF52922">
    <property type="entry name" value="TK C-terminal domain-like"/>
    <property type="match status" value="1"/>
</dbReference>
<dbReference type="InterPro" id="IPR033247">
    <property type="entry name" value="Transketolase_fam"/>
</dbReference>
<keyword evidence="5" id="KW-0808">Transferase</keyword>
<organism evidence="10 11">
    <name type="scientific">Fonsecaea nubica</name>
    <dbReference type="NCBI Taxonomy" id="856822"/>
    <lineage>
        <taxon>Eukaryota</taxon>
        <taxon>Fungi</taxon>
        <taxon>Dikarya</taxon>
        <taxon>Ascomycota</taxon>
        <taxon>Pezizomycotina</taxon>
        <taxon>Eurotiomycetes</taxon>
        <taxon>Chaetothyriomycetidae</taxon>
        <taxon>Chaetothyriales</taxon>
        <taxon>Herpotrichiellaceae</taxon>
        <taxon>Fonsecaea</taxon>
    </lineage>
</organism>
<name>A0A178CNY6_9EURO</name>
<keyword evidence="8" id="KW-0786">Thiamine pyrophosphate</keyword>
<dbReference type="InterPro" id="IPR055152">
    <property type="entry name" value="Transketolase-like_C_2"/>
</dbReference>
<evidence type="ECO:0000256" key="2">
    <source>
        <dbReference type="ARBA" id="ARBA00001946"/>
    </source>
</evidence>
<feature type="domain" description="Transketolase-like pyrimidine-binding" evidence="9">
    <location>
        <begin position="362"/>
        <end position="538"/>
    </location>
</feature>
<dbReference type="GO" id="GO:0046872">
    <property type="term" value="F:metal ion binding"/>
    <property type="evidence" value="ECO:0007669"/>
    <property type="project" value="UniProtKB-KW"/>
</dbReference>
<protein>
    <recommendedName>
        <fullName evidence="9">Transketolase-like pyrimidine-binding domain-containing protein</fullName>
    </recommendedName>
</protein>
<keyword evidence="7" id="KW-0460">Magnesium</keyword>
<dbReference type="EMBL" id="LVCJ01000064">
    <property type="protein sequence ID" value="OAL31217.1"/>
    <property type="molecule type" value="Genomic_DNA"/>
</dbReference>
<dbReference type="InterPro" id="IPR020826">
    <property type="entry name" value="Transketolase_BS"/>
</dbReference>
<keyword evidence="6" id="KW-0479">Metal-binding</keyword>
<dbReference type="RefSeq" id="XP_022497409.1">
    <property type="nucleotide sequence ID" value="XM_022646551.1"/>
</dbReference>
<dbReference type="InterPro" id="IPR005475">
    <property type="entry name" value="Transketolase-like_Pyr-bd"/>
</dbReference>
<comment type="cofactor">
    <cofactor evidence="1">
        <name>Co(2+)</name>
        <dbReference type="ChEBI" id="CHEBI:48828"/>
    </cofactor>
</comment>
<dbReference type="Gene3D" id="3.40.50.920">
    <property type="match status" value="1"/>
</dbReference>
<evidence type="ECO:0000256" key="4">
    <source>
        <dbReference type="ARBA" id="ARBA00007131"/>
    </source>
</evidence>
<keyword evidence="11" id="KW-1185">Reference proteome</keyword>
<dbReference type="Pfam" id="PF22613">
    <property type="entry name" value="Transketolase_C_1"/>
    <property type="match status" value="1"/>
</dbReference>
<comment type="similarity">
    <text evidence="4">Belongs to the transketolase family.</text>
</comment>
<dbReference type="InterPro" id="IPR009014">
    <property type="entry name" value="Transketo_C/PFOR_II"/>
</dbReference>
<evidence type="ECO:0000259" key="9">
    <source>
        <dbReference type="SMART" id="SM00861"/>
    </source>
</evidence>
<dbReference type="PANTHER" id="PTHR43522:SF6">
    <property type="entry name" value="TRANSKETOLASE-LIKE PYRIMIDINE-BINDING DOMAIN-CONTAINING PROTEIN-RELATED"/>
    <property type="match status" value="1"/>
</dbReference>
<evidence type="ECO:0000313" key="11">
    <source>
        <dbReference type="Proteomes" id="UP000185904"/>
    </source>
</evidence>
<evidence type="ECO:0000256" key="7">
    <source>
        <dbReference type="ARBA" id="ARBA00022842"/>
    </source>
</evidence>
<dbReference type="InterPro" id="IPR005474">
    <property type="entry name" value="Transketolase_N"/>
</dbReference>
<dbReference type="Proteomes" id="UP000185904">
    <property type="component" value="Unassembled WGS sequence"/>
</dbReference>
<evidence type="ECO:0000256" key="1">
    <source>
        <dbReference type="ARBA" id="ARBA00001941"/>
    </source>
</evidence>
<dbReference type="GO" id="GO:0006098">
    <property type="term" value="P:pentose-phosphate shunt"/>
    <property type="evidence" value="ECO:0007669"/>
    <property type="project" value="TreeGrafter"/>
</dbReference>
<dbReference type="Gene3D" id="3.40.50.970">
    <property type="match status" value="2"/>
</dbReference>
<proteinExistence type="inferred from homology"/>